<name>A0A6V7HHE6_9HYME</name>
<dbReference type="AlphaFoldDB" id="A0A6V7HHE6"/>
<comment type="caution">
    <text evidence="1">The sequence shown here is derived from an EMBL/GenBank/DDBJ whole genome shotgun (WGS) entry which is preliminary data.</text>
</comment>
<gene>
    <name evidence="1" type="ORF">MHI_LOCUS887762</name>
</gene>
<dbReference type="EMBL" id="CAJDYZ010011712">
    <property type="protein sequence ID" value="CAD1479887.1"/>
    <property type="molecule type" value="Genomic_DNA"/>
</dbReference>
<protein>
    <submittedName>
        <fullName evidence="1">Uncharacterized protein</fullName>
    </submittedName>
</protein>
<keyword evidence="2" id="KW-1185">Reference proteome</keyword>
<organism evidence="1 2">
    <name type="scientific">Heterotrigona itama</name>
    <dbReference type="NCBI Taxonomy" id="395501"/>
    <lineage>
        <taxon>Eukaryota</taxon>
        <taxon>Metazoa</taxon>
        <taxon>Ecdysozoa</taxon>
        <taxon>Arthropoda</taxon>
        <taxon>Hexapoda</taxon>
        <taxon>Insecta</taxon>
        <taxon>Pterygota</taxon>
        <taxon>Neoptera</taxon>
        <taxon>Endopterygota</taxon>
        <taxon>Hymenoptera</taxon>
        <taxon>Apocrita</taxon>
        <taxon>Aculeata</taxon>
        <taxon>Apoidea</taxon>
        <taxon>Anthophila</taxon>
        <taxon>Apidae</taxon>
        <taxon>Heterotrigona</taxon>
    </lineage>
</organism>
<proteinExistence type="predicted"/>
<accession>A0A6V7HHE6</accession>
<evidence type="ECO:0000313" key="1">
    <source>
        <dbReference type="EMBL" id="CAD1479887.1"/>
    </source>
</evidence>
<sequence>MMQCAFAQSVLRVKVKVSRSYENIPTSEQFEKWNGTEESWNWDFVDQGWTQRNNVQGEKLLRD</sequence>
<reference evidence="1" key="1">
    <citation type="submission" date="2020-07" db="EMBL/GenBank/DDBJ databases">
        <authorList>
            <person name="Nazaruddin N."/>
        </authorList>
    </citation>
    <scope>NUCLEOTIDE SEQUENCE</scope>
</reference>
<dbReference type="Proteomes" id="UP000752696">
    <property type="component" value="Unassembled WGS sequence"/>
</dbReference>
<evidence type="ECO:0000313" key="2">
    <source>
        <dbReference type="Proteomes" id="UP000752696"/>
    </source>
</evidence>
<feature type="non-terminal residue" evidence="1">
    <location>
        <position position="63"/>
    </location>
</feature>